<protein>
    <recommendedName>
        <fullName evidence="1">F-box domain-containing protein</fullName>
    </recommendedName>
</protein>
<reference evidence="2" key="1">
    <citation type="submission" date="2020-07" db="EMBL/GenBank/DDBJ databases">
        <authorList>
            <person name="Nieuwenhuis M."/>
            <person name="Van De Peppel L.J.J."/>
        </authorList>
    </citation>
    <scope>NUCLEOTIDE SEQUENCE</scope>
    <source>
        <strain evidence="2">AP01</strain>
        <tissue evidence="2">Mycelium</tissue>
    </source>
</reference>
<dbReference type="AlphaFoldDB" id="A0A9P7GC32"/>
<feature type="domain" description="F-box" evidence="1">
    <location>
        <begin position="40"/>
        <end position="95"/>
    </location>
</feature>
<evidence type="ECO:0000259" key="1">
    <source>
        <dbReference type="PROSITE" id="PS50181"/>
    </source>
</evidence>
<proteinExistence type="predicted"/>
<dbReference type="Gene3D" id="3.80.10.10">
    <property type="entry name" value="Ribonuclease Inhibitor"/>
    <property type="match status" value="1"/>
</dbReference>
<dbReference type="EMBL" id="JABCKV010000006">
    <property type="protein sequence ID" value="KAG5647807.1"/>
    <property type="molecule type" value="Genomic_DNA"/>
</dbReference>
<dbReference type="SUPFAM" id="SSF52047">
    <property type="entry name" value="RNI-like"/>
    <property type="match status" value="1"/>
</dbReference>
<keyword evidence="3" id="KW-1185">Reference proteome</keyword>
<sequence length="605" mass="67863">MHNNLLPNDPSADKSRHLIDQEMQRLEDAIRLLKSRRNILAPISRLPPEMLAKVFSFRAAESVESSNPLEWIRVSHVSRHWRAIALDSPSLWGNLVFTRPKWSEEMLKRSKMASLIVKADLTCITPRIFEAVRLALLHGPRIHDLQLRAASATIERLLSRDLELFEAPMIHSLSLSVPRITRFGSDEGFTIPSTILSGETPYLRRLDLDKCNISWESALLQGLTHLKIHDVTTAARPTTQQLVDALERMPRLEVLDFRDALPLSPETATSDALPEGRIIDLPVLNHLAIVSTVPECSNLIRHISVPTGARVHLSCSGTETSGSDFSGIMKVVSNPRSSSYLTSEDCVSERKIVRVLHVLYEAPLSLVVRGWSKPLLPNEAHIRATPDIQLHLSWHHSAQTQVDDIATSLCKSIPIAHLRSLRLSHVGDITRQTWTSTFGLLPHLHNVHIAGGSMRTFIAALHEQVPSEVLASPVTPGGKLCVKRPGLRRRPSALPIVYFPHLTSLTIEEAGFEHRSGFASPFEDLRTCLMERSERKVEIQELRLRECSHLYEENVNILRELVAELDWDGIEEGYSDEEESVLGDMGGYIFGGYNNEEDLGYLSFV</sequence>
<evidence type="ECO:0000313" key="3">
    <source>
        <dbReference type="Proteomes" id="UP000775547"/>
    </source>
</evidence>
<dbReference type="Gene3D" id="1.20.1280.50">
    <property type="match status" value="1"/>
</dbReference>
<dbReference type="Proteomes" id="UP000775547">
    <property type="component" value="Unassembled WGS sequence"/>
</dbReference>
<gene>
    <name evidence="2" type="ORF">DXG03_007729</name>
</gene>
<dbReference type="InterPro" id="IPR001810">
    <property type="entry name" value="F-box_dom"/>
</dbReference>
<evidence type="ECO:0000313" key="2">
    <source>
        <dbReference type="EMBL" id="KAG5647807.1"/>
    </source>
</evidence>
<reference evidence="2" key="2">
    <citation type="submission" date="2021-10" db="EMBL/GenBank/DDBJ databases">
        <title>Phylogenomics reveals ancestral predisposition of the termite-cultivated fungus Termitomyces towards a domesticated lifestyle.</title>
        <authorList>
            <person name="Auxier B."/>
            <person name="Grum-Grzhimaylo A."/>
            <person name="Cardenas M.E."/>
            <person name="Lodge J.D."/>
            <person name="Laessoe T."/>
            <person name="Pedersen O."/>
            <person name="Smith M.E."/>
            <person name="Kuyper T.W."/>
            <person name="Franco-Molano E.A."/>
            <person name="Baroni T.J."/>
            <person name="Aanen D.K."/>
        </authorList>
    </citation>
    <scope>NUCLEOTIDE SEQUENCE</scope>
    <source>
        <strain evidence="2">AP01</strain>
        <tissue evidence="2">Mycelium</tissue>
    </source>
</reference>
<accession>A0A9P7GC32</accession>
<comment type="caution">
    <text evidence="2">The sequence shown here is derived from an EMBL/GenBank/DDBJ whole genome shotgun (WGS) entry which is preliminary data.</text>
</comment>
<dbReference type="OrthoDB" id="3172239at2759"/>
<dbReference type="SUPFAM" id="SSF81383">
    <property type="entry name" value="F-box domain"/>
    <property type="match status" value="1"/>
</dbReference>
<dbReference type="InterPro" id="IPR036047">
    <property type="entry name" value="F-box-like_dom_sf"/>
</dbReference>
<dbReference type="PROSITE" id="PS50181">
    <property type="entry name" value="FBOX"/>
    <property type="match status" value="1"/>
</dbReference>
<name>A0A9P7GC32_9AGAR</name>
<dbReference type="Pfam" id="PF12937">
    <property type="entry name" value="F-box-like"/>
    <property type="match status" value="1"/>
</dbReference>
<dbReference type="InterPro" id="IPR032675">
    <property type="entry name" value="LRR_dom_sf"/>
</dbReference>
<organism evidence="2 3">
    <name type="scientific">Asterophora parasitica</name>
    <dbReference type="NCBI Taxonomy" id="117018"/>
    <lineage>
        <taxon>Eukaryota</taxon>
        <taxon>Fungi</taxon>
        <taxon>Dikarya</taxon>
        <taxon>Basidiomycota</taxon>
        <taxon>Agaricomycotina</taxon>
        <taxon>Agaricomycetes</taxon>
        <taxon>Agaricomycetidae</taxon>
        <taxon>Agaricales</taxon>
        <taxon>Tricholomatineae</taxon>
        <taxon>Lyophyllaceae</taxon>
        <taxon>Asterophora</taxon>
    </lineage>
</organism>